<dbReference type="GO" id="GO:0044210">
    <property type="term" value="P:'de novo' CTP biosynthetic process"/>
    <property type="evidence" value="ECO:0007669"/>
    <property type="project" value="UniProtKB-UniPathway"/>
</dbReference>
<dbReference type="GO" id="GO:0019856">
    <property type="term" value="P:pyrimidine nucleobase biosynthetic process"/>
    <property type="evidence" value="ECO:0007669"/>
    <property type="project" value="TreeGrafter"/>
</dbReference>
<feature type="domain" description="CTP synthase N-terminal" evidence="11">
    <location>
        <begin position="6"/>
        <end position="269"/>
    </location>
</feature>
<evidence type="ECO:0000313" key="13">
    <source>
        <dbReference type="Proteomes" id="UP000526033"/>
    </source>
</evidence>
<evidence type="ECO:0000256" key="5">
    <source>
        <dbReference type="ARBA" id="ARBA00022741"/>
    </source>
</evidence>
<dbReference type="AlphaFoldDB" id="A0A7X9DJR4"/>
<dbReference type="EMBL" id="JAAZNL010000010">
    <property type="protein sequence ID" value="NMB69761.1"/>
    <property type="molecule type" value="Genomic_DNA"/>
</dbReference>
<reference evidence="12 13" key="1">
    <citation type="journal article" date="2020" name="Biotechnol. Biofuels">
        <title>New insights from the biogas microbiome by comprehensive genome-resolved metagenomics of nearly 1600 species originating from multiple anaerobic digesters.</title>
        <authorList>
            <person name="Campanaro S."/>
            <person name="Treu L."/>
            <person name="Rodriguez-R L.M."/>
            <person name="Kovalovszki A."/>
            <person name="Ziels R.M."/>
            <person name="Maus I."/>
            <person name="Zhu X."/>
            <person name="Kougias P.G."/>
            <person name="Basile A."/>
            <person name="Luo G."/>
            <person name="Schluter A."/>
            <person name="Konstantinidis K.T."/>
            <person name="Angelidaki I."/>
        </authorList>
    </citation>
    <scope>NUCLEOTIDE SEQUENCE [LARGE SCALE GENOMIC DNA]</scope>
    <source>
        <strain evidence="12">AS27yjCOA_165</strain>
    </source>
</reference>
<evidence type="ECO:0000259" key="10">
    <source>
        <dbReference type="Pfam" id="PF00117"/>
    </source>
</evidence>
<dbReference type="PROSITE" id="PS51273">
    <property type="entry name" value="GATASE_TYPE_1"/>
    <property type="match status" value="1"/>
</dbReference>
<dbReference type="InterPro" id="IPR029062">
    <property type="entry name" value="Class_I_gatase-like"/>
</dbReference>
<keyword evidence="8" id="KW-0665">Pyrimidine biosynthesis</keyword>
<proteinExistence type="inferred from homology"/>
<accession>A0A7X9DJR4</accession>
<evidence type="ECO:0000256" key="3">
    <source>
        <dbReference type="ARBA" id="ARBA00012291"/>
    </source>
</evidence>
<comment type="similarity">
    <text evidence="2">Belongs to the CTP synthase family.</text>
</comment>
<dbReference type="InterPro" id="IPR027417">
    <property type="entry name" value="P-loop_NTPase"/>
</dbReference>
<dbReference type="Proteomes" id="UP000526033">
    <property type="component" value="Unassembled WGS sequence"/>
</dbReference>
<dbReference type="Gene3D" id="3.40.50.300">
    <property type="entry name" value="P-loop containing nucleotide triphosphate hydrolases"/>
    <property type="match status" value="1"/>
</dbReference>
<evidence type="ECO:0000256" key="1">
    <source>
        <dbReference type="ARBA" id="ARBA00005171"/>
    </source>
</evidence>
<evidence type="ECO:0000256" key="6">
    <source>
        <dbReference type="ARBA" id="ARBA00022840"/>
    </source>
</evidence>
<dbReference type="GO" id="GO:0003883">
    <property type="term" value="F:CTP synthase activity"/>
    <property type="evidence" value="ECO:0007669"/>
    <property type="project" value="UniProtKB-EC"/>
</dbReference>
<comment type="catalytic activity">
    <reaction evidence="9">
        <text>UTP + L-glutamine + ATP + H2O = CTP + L-glutamate + ADP + phosphate + 2 H(+)</text>
        <dbReference type="Rhea" id="RHEA:26426"/>
        <dbReference type="ChEBI" id="CHEBI:15377"/>
        <dbReference type="ChEBI" id="CHEBI:15378"/>
        <dbReference type="ChEBI" id="CHEBI:29985"/>
        <dbReference type="ChEBI" id="CHEBI:30616"/>
        <dbReference type="ChEBI" id="CHEBI:37563"/>
        <dbReference type="ChEBI" id="CHEBI:43474"/>
        <dbReference type="ChEBI" id="CHEBI:46398"/>
        <dbReference type="ChEBI" id="CHEBI:58359"/>
        <dbReference type="ChEBI" id="CHEBI:456216"/>
        <dbReference type="EC" id="6.3.4.2"/>
    </reaction>
</comment>
<comment type="pathway">
    <text evidence="1">Pyrimidine metabolism; CTP biosynthesis via de novo pathway; CTP from UDP: step 2/2.</text>
</comment>
<dbReference type="InterPro" id="IPR004468">
    <property type="entry name" value="CTP_synthase"/>
</dbReference>
<keyword evidence="5" id="KW-0547">Nucleotide-binding</keyword>
<dbReference type="InterPro" id="IPR017456">
    <property type="entry name" value="CTP_synthase_N"/>
</dbReference>
<keyword evidence="7" id="KW-0315">Glutamine amidotransferase</keyword>
<evidence type="ECO:0000256" key="9">
    <source>
        <dbReference type="ARBA" id="ARBA00047781"/>
    </source>
</evidence>
<evidence type="ECO:0000256" key="2">
    <source>
        <dbReference type="ARBA" id="ARBA00007533"/>
    </source>
</evidence>
<dbReference type="GO" id="GO:0042802">
    <property type="term" value="F:identical protein binding"/>
    <property type="evidence" value="ECO:0007669"/>
    <property type="project" value="TreeGrafter"/>
</dbReference>
<dbReference type="InterPro" id="IPR017926">
    <property type="entry name" value="GATASE"/>
</dbReference>
<keyword evidence="6" id="KW-0067">ATP-binding</keyword>
<keyword evidence="4 12" id="KW-0436">Ligase</keyword>
<dbReference type="NCBIfam" id="NF003792">
    <property type="entry name" value="PRK05380.1"/>
    <property type="match status" value="1"/>
</dbReference>
<dbReference type="Pfam" id="PF00117">
    <property type="entry name" value="GATase"/>
    <property type="match status" value="1"/>
</dbReference>
<name>A0A7X9DJR4_UNCKA</name>
<protein>
    <recommendedName>
        <fullName evidence="3">CTP synthase (glutamine hydrolyzing)</fullName>
        <ecNumber evidence="3">6.3.4.2</ecNumber>
    </recommendedName>
</protein>
<comment type="caution">
    <text evidence="12">The sequence shown here is derived from an EMBL/GenBank/DDBJ whole genome shotgun (WGS) entry which is preliminary data.</text>
</comment>
<organism evidence="12 13">
    <name type="scientific">candidate division WWE3 bacterium</name>
    <dbReference type="NCBI Taxonomy" id="2053526"/>
    <lineage>
        <taxon>Bacteria</taxon>
        <taxon>Katanobacteria</taxon>
    </lineage>
</organism>
<sequence length="533" mass="60589">MPKQTKYIFVTGGVISGLGKGILTASTGLLLKNHGYKVSVLKADMYLNLDAGTMKPLEHGEVFVTEDGLETDQDLGHYERFLNINLVKHNYLTMGKVYYDVITRDRQLGYSGKCVEGHIHVPEEIVRLIRETGKVDDADVLLIEVGGTVGEYQNIMFYEAIRRLKQMEPDNVFLIHLVYLPIPQFLGEMKSKPAQASIYELYKLGLQPTFVVCRSDKEVDEKRRNTIAVNTGVKLEHIFSDPDVDTIYKIPVVLKDQDYDLKLLKELKLKPLKKPDASWFEYISHIDNAKNSVNIGIAGKYYTSGDFSLQDAYVCVVEAIKHAAWKLGVNPNIQWFDVEDIENAEKFKEIEKKLTECHGIIVPQGWGSRGVEGKLKVVEFARTKRIPYLGLCFGMQMSVIEFARNVLGLTDANSEEVNSKTTNPVIHIMPDQKEYLKSKNYGGTIRLGAWPCKLSQESILYDLYKKFSPHRLTEGCIVQERHRHRYEYNNDYKEKLVNAGLVISGTSPDGKLVESVELKKQVHPYFVGTQFHP</sequence>
<feature type="domain" description="Glutamine amidotransferase" evidence="10">
    <location>
        <begin position="309"/>
        <end position="533"/>
    </location>
</feature>
<dbReference type="SUPFAM" id="SSF52317">
    <property type="entry name" value="Class I glutamine amidotransferase-like"/>
    <property type="match status" value="1"/>
</dbReference>
<evidence type="ECO:0000313" key="12">
    <source>
        <dbReference type="EMBL" id="NMB69761.1"/>
    </source>
</evidence>
<dbReference type="SUPFAM" id="SSF52540">
    <property type="entry name" value="P-loop containing nucleoside triphosphate hydrolases"/>
    <property type="match status" value="1"/>
</dbReference>
<dbReference type="InterPro" id="IPR033828">
    <property type="entry name" value="GATase1_CTP_Synthase"/>
</dbReference>
<dbReference type="PANTHER" id="PTHR11550">
    <property type="entry name" value="CTP SYNTHASE"/>
    <property type="match status" value="1"/>
</dbReference>
<dbReference type="EC" id="6.3.4.2" evidence="3"/>
<dbReference type="CDD" id="cd01746">
    <property type="entry name" value="GATase1_CTP_Synthase"/>
    <property type="match status" value="1"/>
</dbReference>
<dbReference type="Pfam" id="PF06418">
    <property type="entry name" value="CTP_synth_N"/>
    <property type="match status" value="1"/>
</dbReference>
<dbReference type="NCBIfam" id="TIGR00337">
    <property type="entry name" value="PyrG"/>
    <property type="match status" value="1"/>
</dbReference>
<dbReference type="PANTHER" id="PTHR11550:SF0">
    <property type="entry name" value="CTP SYNTHASE-RELATED"/>
    <property type="match status" value="1"/>
</dbReference>
<evidence type="ECO:0000256" key="4">
    <source>
        <dbReference type="ARBA" id="ARBA00022598"/>
    </source>
</evidence>
<dbReference type="Gene3D" id="3.40.50.880">
    <property type="match status" value="1"/>
</dbReference>
<dbReference type="UniPathway" id="UPA00159">
    <property type="reaction ID" value="UER00277"/>
</dbReference>
<evidence type="ECO:0000259" key="11">
    <source>
        <dbReference type="Pfam" id="PF06418"/>
    </source>
</evidence>
<dbReference type="GO" id="GO:0005524">
    <property type="term" value="F:ATP binding"/>
    <property type="evidence" value="ECO:0007669"/>
    <property type="project" value="UniProtKB-KW"/>
</dbReference>
<evidence type="ECO:0000256" key="8">
    <source>
        <dbReference type="ARBA" id="ARBA00022975"/>
    </source>
</evidence>
<evidence type="ECO:0000256" key="7">
    <source>
        <dbReference type="ARBA" id="ARBA00022962"/>
    </source>
</evidence>
<gene>
    <name evidence="12" type="ORF">GYA27_00965</name>
</gene>
<feature type="non-terminal residue" evidence="12">
    <location>
        <position position="533"/>
    </location>
</feature>